<evidence type="ECO:0000313" key="2">
    <source>
        <dbReference type="EMBL" id="RCN31522.1"/>
    </source>
</evidence>
<evidence type="ECO:0000256" key="1">
    <source>
        <dbReference type="SAM" id="MobiDB-lite"/>
    </source>
</evidence>
<accession>A0A368FHI7</accession>
<keyword evidence="3" id="KW-1185">Reference proteome</keyword>
<name>A0A368FHI7_ANCCA</name>
<dbReference type="Proteomes" id="UP000252519">
    <property type="component" value="Unassembled WGS sequence"/>
</dbReference>
<protein>
    <submittedName>
        <fullName evidence="2">Uncharacterized protein</fullName>
    </submittedName>
</protein>
<dbReference type="OrthoDB" id="5889251at2759"/>
<dbReference type="EMBL" id="JOJR01001281">
    <property type="protein sequence ID" value="RCN31522.1"/>
    <property type="molecule type" value="Genomic_DNA"/>
</dbReference>
<organism evidence="2 3">
    <name type="scientific">Ancylostoma caninum</name>
    <name type="common">Dog hookworm</name>
    <dbReference type="NCBI Taxonomy" id="29170"/>
    <lineage>
        <taxon>Eukaryota</taxon>
        <taxon>Metazoa</taxon>
        <taxon>Ecdysozoa</taxon>
        <taxon>Nematoda</taxon>
        <taxon>Chromadorea</taxon>
        <taxon>Rhabditida</taxon>
        <taxon>Rhabditina</taxon>
        <taxon>Rhabditomorpha</taxon>
        <taxon>Strongyloidea</taxon>
        <taxon>Ancylostomatidae</taxon>
        <taxon>Ancylostomatinae</taxon>
        <taxon>Ancylostoma</taxon>
    </lineage>
</organism>
<feature type="region of interest" description="Disordered" evidence="1">
    <location>
        <begin position="154"/>
        <end position="186"/>
    </location>
</feature>
<comment type="caution">
    <text evidence="2">The sequence shown here is derived from an EMBL/GenBank/DDBJ whole genome shotgun (WGS) entry which is preliminary data.</text>
</comment>
<proteinExistence type="predicted"/>
<dbReference type="AlphaFoldDB" id="A0A368FHI7"/>
<sequence>MWKKPYKYITTLKAEQFRSMTFIHCPRNKEGTYRLKRSPVCCWKIRERMCDIDWFVAVENVEDMDLFGGALERMIGGRMGRKLGLNTEMRFWEVPSECRGVVKKYLEAKKYVASEKDGESEQATFVGSKTKDGSRTLARKNGFMGLFNGMSSIKKSKERTKPSRGYNRRHTIEPREVSFAPITEEN</sequence>
<gene>
    <name evidence="2" type="ORF">ANCCAN_22698</name>
</gene>
<reference evidence="2 3" key="1">
    <citation type="submission" date="2014-10" db="EMBL/GenBank/DDBJ databases">
        <title>Draft genome of the hookworm Ancylostoma caninum.</title>
        <authorList>
            <person name="Mitreva M."/>
        </authorList>
    </citation>
    <scope>NUCLEOTIDE SEQUENCE [LARGE SCALE GENOMIC DNA]</scope>
    <source>
        <strain evidence="2 3">Baltimore</strain>
    </source>
</reference>
<evidence type="ECO:0000313" key="3">
    <source>
        <dbReference type="Proteomes" id="UP000252519"/>
    </source>
</evidence>